<feature type="domain" description="Helix-turn-helix" evidence="1">
    <location>
        <begin position="44"/>
        <end position="88"/>
    </location>
</feature>
<evidence type="ECO:0000259" key="1">
    <source>
        <dbReference type="Pfam" id="PF12728"/>
    </source>
</evidence>
<keyword evidence="3" id="KW-1185">Reference proteome</keyword>
<dbReference type="Pfam" id="PF12728">
    <property type="entry name" value="HTH_17"/>
    <property type="match status" value="1"/>
</dbReference>
<dbReference type="EMBL" id="JBHMBK010000024">
    <property type="protein sequence ID" value="MFB9688191.1"/>
    <property type="molecule type" value="Genomic_DNA"/>
</dbReference>
<dbReference type="NCBIfam" id="TIGR01764">
    <property type="entry name" value="excise"/>
    <property type="match status" value="1"/>
</dbReference>
<dbReference type="RefSeq" id="WP_378199780.1">
    <property type="nucleotide sequence ID" value="NZ_JBHMBK010000024.1"/>
</dbReference>
<protein>
    <submittedName>
        <fullName evidence="2">Helix-turn-helix domain-containing protein</fullName>
    </submittedName>
</protein>
<gene>
    <name evidence="2" type="ORF">ACFFTO_28765</name>
</gene>
<evidence type="ECO:0000313" key="3">
    <source>
        <dbReference type="Proteomes" id="UP001589535"/>
    </source>
</evidence>
<comment type="caution">
    <text evidence="2">The sequence shown here is derived from an EMBL/GenBank/DDBJ whole genome shotgun (WGS) entry which is preliminary data.</text>
</comment>
<dbReference type="InterPro" id="IPR041657">
    <property type="entry name" value="HTH_17"/>
</dbReference>
<organism evidence="2 3">
    <name type="scientific">Amycolatopsis plumensis</name>
    <dbReference type="NCBI Taxonomy" id="236508"/>
    <lineage>
        <taxon>Bacteria</taxon>
        <taxon>Bacillati</taxon>
        <taxon>Actinomycetota</taxon>
        <taxon>Actinomycetes</taxon>
        <taxon>Pseudonocardiales</taxon>
        <taxon>Pseudonocardiaceae</taxon>
        <taxon>Amycolatopsis</taxon>
    </lineage>
</organism>
<evidence type="ECO:0000313" key="2">
    <source>
        <dbReference type="EMBL" id="MFB9688191.1"/>
    </source>
</evidence>
<proteinExistence type="predicted"/>
<name>A0ABV5U9Z5_9PSEU</name>
<sequence>MNPWWCRWPSLAADTTSDEDLSVSLQKADSMDPQIVRELDRPRFYRVGEAAAMLNLSAMTLYRAIHAGEFPAIRVRNRIIVPARAIDDIEQAAVTSNSVVDTASFTTPAPPARPQA</sequence>
<dbReference type="Proteomes" id="UP001589535">
    <property type="component" value="Unassembled WGS sequence"/>
</dbReference>
<dbReference type="InterPro" id="IPR010093">
    <property type="entry name" value="SinI_DNA-bd"/>
</dbReference>
<accession>A0ABV5U9Z5</accession>
<reference evidence="2 3" key="1">
    <citation type="submission" date="2024-09" db="EMBL/GenBank/DDBJ databases">
        <authorList>
            <person name="Sun Q."/>
            <person name="Mori K."/>
        </authorList>
    </citation>
    <scope>NUCLEOTIDE SEQUENCE [LARGE SCALE GENOMIC DNA]</scope>
    <source>
        <strain evidence="2 3">JCM 13852</strain>
    </source>
</reference>